<dbReference type="Pfam" id="PF05016">
    <property type="entry name" value="ParE_toxin"/>
    <property type="match status" value="1"/>
</dbReference>
<dbReference type="InterPro" id="IPR035093">
    <property type="entry name" value="RelE/ParE_toxin_dom_sf"/>
</dbReference>
<proteinExistence type="inferred from homology"/>
<protein>
    <recommendedName>
        <fullName evidence="5">Addiction module toxin RelE</fullName>
    </recommendedName>
</protein>
<reference evidence="3 4" key="1">
    <citation type="journal article" date="2016" name="Nat. Commun.">
        <title>Thousands of microbial genomes shed light on interconnected biogeochemical processes in an aquifer system.</title>
        <authorList>
            <person name="Anantharaman K."/>
            <person name="Brown C.T."/>
            <person name="Hug L.A."/>
            <person name="Sharon I."/>
            <person name="Castelle C.J."/>
            <person name="Probst A.J."/>
            <person name="Thomas B.C."/>
            <person name="Singh A."/>
            <person name="Wilkins M.J."/>
            <person name="Karaoz U."/>
            <person name="Brodie E.L."/>
            <person name="Williams K.H."/>
            <person name="Hubbard S.S."/>
            <person name="Banfield J.F."/>
        </authorList>
    </citation>
    <scope>NUCLEOTIDE SEQUENCE [LARGE SCALE GENOMIC DNA]</scope>
</reference>
<evidence type="ECO:0000256" key="2">
    <source>
        <dbReference type="ARBA" id="ARBA00022649"/>
    </source>
</evidence>
<dbReference type="Proteomes" id="UP000177900">
    <property type="component" value="Unassembled WGS sequence"/>
</dbReference>
<dbReference type="PANTHER" id="PTHR35601:SF1">
    <property type="entry name" value="TOXIN RELE"/>
    <property type="match status" value="1"/>
</dbReference>
<comment type="similarity">
    <text evidence="1">Belongs to the RelE toxin family.</text>
</comment>
<comment type="caution">
    <text evidence="3">The sequence shown here is derived from an EMBL/GenBank/DDBJ whole genome shotgun (WGS) entry which is preliminary data.</text>
</comment>
<dbReference type="InterPro" id="IPR007712">
    <property type="entry name" value="RelE/ParE_toxin"/>
</dbReference>
<dbReference type="SUPFAM" id="SSF143011">
    <property type="entry name" value="RelE-like"/>
    <property type="match status" value="1"/>
</dbReference>
<keyword evidence="2" id="KW-1277">Toxin-antitoxin system</keyword>
<evidence type="ECO:0000313" key="4">
    <source>
        <dbReference type="Proteomes" id="UP000177900"/>
    </source>
</evidence>
<dbReference type="PANTHER" id="PTHR35601">
    <property type="entry name" value="TOXIN RELE"/>
    <property type="match status" value="1"/>
</dbReference>
<organism evidence="3 4">
    <name type="scientific">Candidatus Woykebacteria bacterium RIFCSPHIGHO2_01_FULL_39_12</name>
    <dbReference type="NCBI Taxonomy" id="1802599"/>
    <lineage>
        <taxon>Bacteria</taxon>
        <taxon>Candidatus Woykeibacteriota</taxon>
    </lineage>
</organism>
<evidence type="ECO:0000256" key="1">
    <source>
        <dbReference type="ARBA" id="ARBA00006226"/>
    </source>
</evidence>
<evidence type="ECO:0000313" key="3">
    <source>
        <dbReference type="EMBL" id="OGY27761.1"/>
    </source>
</evidence>
<accession>A0A1G1WJI6</accession>
<dbReference type="AlphaFoldDB" id="A0A1G1WJI6"/>
<evidence type="ECO:0008006" key="5">
    <source>
        <dbReference type="Google" id="ProtNLM"/>
    </source>
</evidence>
<sequence length="84" mass="9988">MYKIFLSREADKSYERLPLVEKKKIDKVLARISQDPYRLSKKLQGEFAGLYAIRAWPYRITYTVEAFSKKIFIVAIAHRQSIYK</sequence>
<gene>
    <name evidence="3" type="ORF">A2864_00880</name>
</gene>
<dbReference type="EMBL" id="MHCV01000013">
    <property type="protein sequence ID" value="OGY27761.1"/>
    <property type="molecule type" value="Genomic_DNA"/>
</dbReference>
<dbReference type="Gene3D" id="3.30.2310.20">
    <property type="entry name" value="RelE-like"/>
    <property type="match status" value="1"/>
</dbReference>
<name>A0A1G1WJI6_9BACT</name>